<organism evidence="2 3">
    <name type="scientific">Paenibacillus athensensis</name>
    <dbReference type="NCBI Taxonomy" id="1967502"/>
    <lineage>
        <taxon>Bacteria</taxon>
        <taxon>Bacillati</taxon>
        <taxon>Bacillota</taxon>
        <taxon>Bacilli</taxon>
        <taxon>Bacillales</taxon>
        <taxon>Paenibacillaceae</taxon>
        <taxon>Paenibacillus</taxon>
    </lineage>
</organism>
<dbReference type="Proteomes" id="UP000298246">
    <property type="component" value="Unassembled WGS sequence"/>
</dbReference>
<feature type="coiled-coil region" evidence="1">
    <location>
        <begin position="419"/>
        <end position="474"/>
    </location>
</feature>
<proteinExistence type="predicted"/>
<dbReference type="RefSeq" id="WP_134751084.1">
    <property type="nucleotide sequence ID" value="NZ_MYFO02000006.1"/>
</dbReference>
<accession>A0A4Y8Q6E7</accession>
<dbReference type="OrthoDB" id="9815057at2"/>
<feature type="coiled-coil region" evidence="1">
    <location>
        <begin position="327"/>
        <end position="354"/>
    </location>
</feature>
<feature type="coiled-coil region" evidence="1">
    <location>
        <begin position="746"/>
        <end position="892"/>
    </location>
</feature>
<dbReference type="EMBL" id="MYFO01000006">
    <property type="protein sequence ID" value="TFE89807.1"/>
    <property type="molecule type" value="Genomic_DNA"/>
</dbReference>
<name>A0A4Y8Q6E7_9BACL</name>
<evidence type="ECO:0000313" key="2">
    <source>
        <dbReference type="EMBL" id="TFE89807.1"/>
    </source>
</evidence>
<gene>
    <name evidence="2" type="ORF">B5M42_06875</name>
</gene>
<dbReference type="PANTHER" id="PTHR23159:SF31">
    <property type="entry name" value="CENTROSOME-ASSOCIATED PROTEIN CEP250 ISOFORM X1"/>
    <property type="match status" value="1"/>
</dbReference>
<feature type="coiled-coil region" evidence="1">
    <location>
        <begin position="945"/>
        <end position="1019"/>
    </location>
</feature>
<sequence length="1477" mass="169585">MPAISKIRFTNVVYEDGNKRYNDELFHFDGHNGAILLENGGGKTVFIQTALQAVLPHADLAGRKMKDTLSLASGAAHVAIEWILNDRPRRYVVTCVSLFMTATGLDSYRYVYDYPALDTDAIERIPFVKGEPGRQRAADKGEIYDYYQGMAGKRMNARLLPTIKEYKAVLEQDYHIIASEWERIAKVNSTEGGVESFFDECKTTSQLFDRLLIPTVEDALLGYSQGEFADTFETHRESFKKYKELKERIAENQGILLELDRYVQAVAKWDGKQRAYADEQALAKAYWALAGEQRDEEQARLGGLRQQLAASELRERELGRRRDSLHIARQKQEQDALETKLALAEEDVERLETAVRGTKRGYYSLRLADYKRQWREAGERIDYVERQLAQLGGTEEEAALQAAWRDNGGQIRSLFRQQERQWQDEERQLQEQLGALEMRRGLEKTVLGELAGELERLNNRVIEYRSTMAARERDREQLRRSVLANPAAESMESSLSEWSERERKLDESNMQLLHKLKELGAERERHAAEQEQAEAALKTAYAQRSQAEMGVLAWKGEHQALLAELAAYRPTSWSRLTSVYDKMSSITDYFEDELSKQRADKEALLQKERLAFRYIDDYSGQHEFFADVYTAGLLDRWRSQFTLLQTGLQYLRSVGLTQQAELYPFWAVTVIVTEPEVGRLADKLRQYAEDLQFPVQIVSVQEAERIARQGEREEAADRIWIEPQIWRGNADGAGFAEWKAAVSAKGEESRAARQAKERELERLAEAQGKLTRFLTLYPLETAQELERQLSTRQGEVRELENRCEELKRELRQGEQTMALLNATVQEQKEERAQLQLWMEKARTYMELGREVARLKASAEELGEQAEAQQAKLALRQRVLEQVEGEIEAAKARGTFVRVELATLRGQELYAELADAVELPAERSLEWLKTERKDLHLKLHRISQGRQQLESERQHAASSKAALEKEMSQLRQEQADLALDEALSYTASGEAQMAELLGELQELQERLGRAKTACAAAEKLAGAQAARVKLLVEQYGQTHGGERPLVFLEALHAVEEKLQDEEREAREQTAGLQTMLAQAQGQLARIEEALQELSPYKLLHGFENPLLAAARLTPEAHSDFRYDRMKIVKQALAKLTAARERAEAEETVVRKAKAVFVDFCRKHVKDVKLREMAEQGIEQKNGYAEVAAFQTTMNSRIERVNHVAEETMRSHNQQLEQYLIHVHSHLKLIASELKDIPNKTKVKVEEQWKAIYSFHIPDWEEAEAKERLRKHLEWILAELEKGHYRDDSGLEIKSTVRKELEKWLDTKQLLQIVLQDKPMRVACRKVTNENNVTKASFSWEQSNNWSGGEKWSKNMTLFLGLLNYVAEKRQHIQANMKRHRTVILDNPFGKASSDHVLSPVFFIAEQLGFQIIALTAHAEGKFLKDYFPVVFSCRLRPAASSGKLVMSKEKEINQAYFRDHAPQSLQRLEDVKQIELLF</sequence>
<comment type="caution">
    <text evidence="2">The sequence shown here is derived from an EMBL/GenBank/DDBJ whole genome shotgun (WGS) entry which is preliminary data.</text>
</comment>
<feature type="coiled-coil region" evidence="1">
    <location>
        <begin position="509"/>
        <end position="536"/>
    </location>
</feature>
<evidence type="ECO:0000256" key="1">
    <source>
        <dbReference type="SAM" id="Coils"/>
    </source>
</evidence>
<keyword evidence="1" id="KW-0175">Coiled coil</keyword>
<keyword evidence="3" id="KW-1185">Reference proteome</keyword>
<dbReference type="PANTHER" id="PTHR23159">
    <property type="entry name" value="CENTROSOMAL PROTEIN 2"/>
    <property type="match status" value="1"/>
</dbReference>
<feature type="coiled-coil region" evidence="1">
    <location>
        <begin position="1047"/>
        <end position="1091"/>
    </location>
</feature>
<evidence type="ECO:0000313" key="3">
    <source>
        <dbReference type="Proteomes" id="UP000298246"/>
    </source>
</evidence>
<evidence type="ECO:0008006" key="4">
    <source>
        <dbReference type="Google" id="ProtNLM"/>
    </source>
</evidence>
<reference evidence="2 3" key="1">
    <citation type="submission" date="2017-03" db="EMBL/GenBank/DDBJ databases">
        <title>Isolation of Levoglucosan Utilizing Bacteria.</title>
        <authorList>
            <person name="Arya A.S."/>
        </authorList>
    </citation>
    <scope>NUCLEOTIDE SEQUENCE [LARGE SCALE GENOMIC DNA]</scope>
    <source>
        <strain evidence="2 3">MEC069</strain>
    </source>
</reference>
<protein>
    <recommendedName>
        <fullName evidence="4">Chromosome segregation ATPase</fullName>
    </recommendedName>
</protein>